<protein>
    <recommendedName>
        <fullName evidence="3">DUF924-domain-containing protein</fullName>
    </recommendedName>
</protein>
<dbReference type="InterPro" id="IPR010323">
    <property type="entry name" value="DUF924"/>
</dbReference>
<dbReference type="InterPro" id="IPR011990">
    <property type="entry name" value="TPR-like_helical_dom_sf"/>
</dbReference>
<evidence type="ECO:0000313" key="1">
    <source>
        <dbReference type="EMBL" id="RKP38063.1"/>
    </source>
</evidence>
<keyword evidence="2" id="KW-1185">Reference proteome</keyword>
<dbReference type="AlphaFoldDB" id="A0A4P9ZWR5"/>
<dbReference type="Gene3D" id="1.20.58.320">
    <property type="entry name" value="TPR-like"/>
    <property type="match status" value="1"/>
</dbReference>
<evidence type="ECO:0008006" key="3">
    <source>
        <dbReference type="Google" id="ProtNLM"/>
    </source>
</evidence>
<dbReference type="Pfam" id="PF06041">
    <property type="entry name" value="DUF924"/>
    <property type="match status" value="1"/>
</dbReference>
<gene>
    <name evidence="1" type="ORF">BJ085DRAFT_40493</name>
</gene>
<accession>A0A4P9ZWR5</accession>
<sequence>MTALALQNRVLSFWFHGTFDKVAAGTPLVFRMEWFQRSDELDRQIRDNFQADLEQVVEKGQYVQELRGSPKGVLSLIILMDQFSRNIYRNSPLAFKADPKALTLAKLAVTKKWDLELHPIERTFAYMPFEHSEAMEDQKVAVQKFTEMAKANPSIEALKMGHDYAIKHLEVIEKFGRFPHRNQVLGRTSTEEELKYLADGGGF</sequence>
<dbReference type="SUPFAM" id="SSF48452">
    <property type="entry name" value="TPR-like"/>
    <property type="match status" value="1"/>
</dbReference>
<dbReference type="Proteomes" id="UP000268162">
    <property type="component" value="Unassembled WGS sequence"/>
</dbReference>
<dbReference type="Gene3D" id="1.25.40.10">
    <property type="entry name" value="Tetratricopeptide repeat domain"/>
    <property type="match status" value="1"/>
</dbReference>
<dbReference type="EMBL" id="ML002410">
    <property type="protein sequence ID" value="RKP38063.1"/>
    <property type="molecule type" value="Genomic_DNA"/>
</dbReference>
<name>A0A4P9ZWR5_9FUNG</name>
<evidence type="ECO:0000313" key="2">
    <source>
        <dbReference type="Proteomes" id="UP000268162"/>
    </source>
</evidence>
<reference evidence="2" key="1">
    <citation type="journal article" date="2018" name="Nat. Microbiol.">
        <title>Leveraging single-cell genomics to expand the fungal tree of life.</title>
        <authorList>
            <person name="Ahrendt S.R."/>
            <person name="Quandt C.A."/>
            <person name="Ciobanu D."/>
            <person name="Clum A."/>
            <person name="Salamov A."/>
            <person name="Andreopoulos B."/>
            <person name="Cheng J.F."/>
            <person name="Woyke T."/>
            <person name="Pelin A."/>
            <person name="Henrissat B."/>
            <person name="Reynolds N.K."/>
            <person name="Benny G.L."/>
            <person name="Smith M.E."/>
            <person name="James T.Y."/>
            <person name="Grigoriev I.V."/>
        </authorList>
    </citation>
    <scope>NUCLEOTIDE SEQUENCE [LARGE SCALE GENOMIC DNA]</scope>
    <source>
        <strain evidence="2">RSA 468</strain>
    </source>
</reference>
<dbReference type="STRING" id="215637.A0A4P9ZWR5"/>
<organism evidence="1 2">
    <name type="scientific">Dimargaris cristalligena</name>
    <dbReference type="NCBI Taxonomy" id="215637"/>
    <lineage>
        <taxon>Eukaryota</taxon>
        <taxon>Fungi</taxon>
        <taxon>Fungi incertae sedis</taxon>
        <taxon>Zoopagomycota</taxon>
        <taxon>Kickxellomycotina</taxon>
        <taxon>Dimargaritomycetes</taxon>
        <taxon>Dimargaritales</taxon>
        <taxon>Dimargaritaceae</taxon>
        <taxon>Dimargaris</taxon>
    </lineage>
</organism>
<proteinExistence type="predicted"/>